<dbReference type="PROSITE" id="PS50887">
    <property type="entry name" value="GGDEF"/>
    <property type="match status" value="1"/>
</dbReference>
<dbReference type="EMBL" id="AP018823">
    <property type="protein sequence ID" value="BBF84771.1"/>
    <property type="molecule type" value="Genomic_DNA"/>
</dbReference>
<evidence type="ECO:0000259" key="4">
    <source>
        <dbReference type="PROSITE" id="PS50887"/>
    </source>
</evidence>
<dbReference type="STRING" id="332411.VI06_20185"/>
<dbReference type="GO" id="GO:0003824">
    <property type="term" value="F:catalytic activity"/>
    <property type="evidence" value="ECO:0007669"/>
    <property type="project" value="UniProtKB-ARBA"/>
</dbReference>
<reference evidence="6" key="1">
    <citation type="journal article" date="2017" name="Biotechnol. Biofuels">
        <title>Evaluation of environmental bacterial communities as a factor affecting the growth of duckweed Lemna minor.</title>
        <authorList>
            <person name="Ishizawa H."/>
            <person name="Kuroda M."/>
            <person name="Morikawa M."/>
            <person name="Ike M."/>
        </authorList>
    </citation>
    <scope>NUCLEOTIDE SEQUENCE [LARGE SCALE GENOMIC DNA]</scope>
    <source>
        <strain evidence="6">H3</strain>
    </source>
</reference>
<dbReference type="PROSITE" id="PS50112">
    <property type="entry name" value="PAS"/>
    <property type="match status" value="1"/>
</dbReference>
<feature type="domain" description="GGDEF" evidence="4">
    <location>
        <begin position="404"/>
        <end position="537"/>
    </location>
</feature>
<accession>A0A3G9GEU6</accession>
<dbReference type="InterPro" id="IPR013656">
    <property type="entry name" value="PAS_4"/>
</dbReference>
<dbReference type="SUPFAM" id="SSF55785">
    <property type="entry name" value="PYP-like sensor domain (PAS domain)"/>
    <property type="match status" value="1"/>
</dbReference>
<gene>
    <name evidence="5" type="ORF">DLM_1146</name>
</gene>
<dbReference type="PANTHER" id="PTHR44757">
    <property type="entry name" value="DIGUANYLATE CYCLASE DGCP"/>
    <property type="match status" value="1"/>
</dbReference>
<dbReference type="SUPFAM" id="SSF141868">
    <property type="entry name" value="EAL domain-like"/>
    <property type="match status" value="1"/>
</dbReference>
<dbReference type="FunFam" id="3.30.70.270:FF:000001">
    <property type="entry name" value="Diguanylate cyclase domain protein"/>
    <property type="match status" value="1"/>
</dbReference>
<dbReference type="Pfam" id="PF00990">
    <property type="entry name" value="GGDEF"/>
    <property type="match status" value="1"/>
</dbReference>
<dbReference type="InterPro" id="IPR000014">
    <property type="entry name" value="PAS"/>
</dbReference>
<evidence type="ECO:0000259" key="3">
    <source>
        <dbReference type="PROSITE" id="PS50883"/>
    </source>
</evidence>
<keyword evidence="1" id="KW-0812">Transmembrane</keyword>
<dbReference type="SMART" id="SM00052">
    <property type="entry name" value="EAL"/>
    <property type="match status" value="1"/>
</dbReference>
<dbReference type="PANTHER" id="PTHR44757:SF4">
    <property type="entry name" value="DIGUANYLATE CYCLASE DGCE-RELATED"/>
    <property type="match status" value="1"/>
</dbReference>
<dbReference type="InterPro" id="IPR035919">
    <property type="entry name" value="EAL_sf"/>
</dbReference>
<dbReference type="InterPro" id="IPR000160">
    <property type="entry name" value="GGDEF_dom"/>
</dbReference>
<dbReference type="CDD" id="cd00130">
    <property type="entry name" value="PAS"/>
    <property type="match status" value="1"/>
</dbReference>
<keyword evidence="6" id="KW-1185">Reference proteome</keyword>
<feature type="domain" description="EAL" evidence="3">
    <location>
        <begin position="548"/>
        <end position="806"/>
    </location>
</feature>
<dbReference type="CDD" id="cd01949">
    <property type="entry name" value="GGDEF"/>
    <property type="match status" value="1"/>
</dbReference>
<evidence type="ECO:0000313" key="5">
    <source>
        <dbReference type="EMBL" id="BBF84771.1"/>
    </source>
</evidence>
<sequence length="814" mass="90917">MTAMSRNGSRKLIRVVWPFVAIVGALLLMSVFSLNALSTIRAYVGGEGLWSKAQKDAIYYLSRYAGSRSEQDFHAYQNAIAIQLGDRQARLALDRISPDLDMARAGLLQGGNHPDDIDNVITAFLWFRHVSYLSQAIQYWEIGDRYVAETAAIAERLHGAFNHGYISDDELKLLRSRIVEINEELKSPARAFSEVLGQGSRFATSLLLWLNLLAGAALLLLTVRQVHALLRQSARFEAELNAEKERVETTLNAIGDAVITIDLSGQLRYLNAVAQHLIGGGRQVLGRYFEDIFSLIDLSGSGMELVTASQLRAHSENKQTYPSLRLQSVDGSSHMVSLVVSPIRDTHGEVDGLVLALHDKSIEQQYISHLSWQAAHDALTGLYNRREFEQRVTRALSRLMVTDTSHALLFVDLDQFKLVNDTNGHAAGDELLRQVCRVLQEQLGLSDVLARLGGDEFGVLLEDCRIDGALDKADRLRRAVQQAGFQWEGIPFSISTSIGLVFLGEPGVTLAEAMQAADIACYMAKEKGRNRIQLYSSKDTELAVRSVEMAWVQRLRSAMEEERFCLYCQEIIPLQSNGKKQGRHVEVLLRLRDETDRIILPAAFIPAAERFSLMPDIDRIVVRLTFETLWQQRQHGDHSIALCAINLSGATLCDDNFLDFIRRQFVSYAIPPGMICFEVTETSAISNLQQATRFISELKSLGCHFSLDDFGAGMSSFVYLKHLPVDYLKIDGSFVKDMVNDSVDRAMVEMINHIGHVTGKKTIAEFVGLPEILAVLQQIGVDYAQGYHIGEPQPFVAPARNRPEPAIYRLPDRK</sequence>
<reference evidence="6" key="3">
    <citation type="journal article" date="2017" name="Plant Physiol. Biochem.">
        <title>Differential oxidative and antioxidative response of duckweed Lemna minor toward plant growth promoting/inhibiting bacteria.</title>
        <authorList>
            <person name="Ishizawa H."/>
            <person name="Kuroda M."/>
            <person name="Morikawa M."/>
            <person name="Ike M."/>
        </authorList>
    </citation>
    <scope>NUCLEOTIDE SEQUENCE [LARGE SCALE GENOMIC DNA]</scope>
    <source>
        <strain evidence="6">H3</strain>
    </source>
</reference>
<dbReference type="InterPro" id="IPR043128">
    <property type="entry name" value="Rev_trsase/Diguanyl_cyclase"/>
</dbReference>
<dbReference type="SMART" id="SM00267">
    <property type="entry name" value="GGDEF"/>
    <property type="match status" value="1"/>
</dbReference>
<keyword evidence="1" id="KW-0472">Membrane</keyword>
<name>A0A3G9GEU6_9NEIS</name>
<dbReference type="AlphaFoldDB" id="A0A3G9GEU6"/>
<dbReference type="Proteomes" id="UP000198290">
    <property type="component" value="Chromosome"/>
</dbReference>
<dbReference type="Pfam" id="PF00563">
    <property type="entry name" value="EAL"/>
    <property type="match status" value="1"/>
</dbReference>
<dbReference type="KEGG" id="amah:DLM_1146"/>
<dbReference type="NCBIfam" id="TIGR00254">
    <property type="entry name" value="GGDEF"/>
    <property type="match status" value="1"/>
</dbReference>
<dbReference type="InterPro" id="IPR035965">
    <property type="entry name" value="PAS-like_dom_sf"/>
</dbReference>
<protein>
    <submittedName>
        <fullName evidence="5">Diguanylate cyclase</fullName>
    </submittedName>
</protein>
<evidence type="ECO:0000256" key="1">
    <source>
        <dbReference type="SAM" id="Phobius"/>
    </source>
</evidence>
<dbReference type="NCBIfam" id="TIGR00229">
    <property type="entry name" value="sensory_box"/>
    <property type="match status" value="1"/>
</dbReference>
<dbReference type="SUPFAM" id="SSF55073">
    <property type="entry name" value="Nucleotide cyclase"/>
    <property type="match status" value="1"/>
</dbReference>
<dbReference type="InterPro" id="IPR052155">
    <property type="entry name" value="Biofilm_reg_signaling"/>
</dbReference>
<evidence type="ECO:0000259" key="2">
    <source>
        <dbReference type="PROSITE" id="PS50112"/>
    </source>
</evidence>
<dbReference type="Gene3D" id="3.20.20.450">
    <property type="entry name" value="EAL domain"/>
    <property type="match status" value="1"/>
</dbReference>
<reference evidence="5 6" key="2">
    <citation type="journal article" date="2017" name="Genome Announc.">
        <title>Draft genome sequence of Aquitalea magnusonii strain H3, a plant growth-promoting bacterium of duckweed Lemna minor.</title>
        <authorList>
            <person name="Ishizawa H."/>
            <person name="Kuroda M."/>
            <person name="Ike M."/>
        </authorList>
    </citation>
    <scope>NUCLEOTIDE SEQUENCE [LARGE SCALE GENOMIC DNA]</scope>
    <source>
        <strain evidence="5 6">H3</strain>
    </source>
</reference>
<feature type="transmembrane region" description="Helical" evidence="1">
    <location>
        <begin position="12"/>
        <end position="34"/>
    </location>
</feature>
<dbReference type="RefSeq" id="WP_089085368.1">
    <property type="nucleotide sequence ID" value="NZ_AP018823.1"/>
</dbReference>
<dbReference type="InterPro" id="IPR029787">
    <property type="entry name" value="Nucleotide_cyclase"/>
</dbReference>
<proteinExistence type="predicted"/>
<dbReference type="Pfam" id="PF08448">
    <property type="entry name" value="PAS_4"/>
    <property type="match status" value="1"/>
</dbReference>
<dbReference type="InterPro" id="IPR001633">
    <property type="entry name" value="EAL_dom"/>
</dbReference>
<dbReference type="PROSITE" id="PS50883">
    <property type="entry name" value="EAL"/>
    <property type="match status" value="1"/>
</dbReference>
<dbReference type="OrthoDB" id="9813903at2"/>
<dbReference type="Gene3D" id="3.30.70.270">
    <property type="match status" value="1"/>
</dbReference>
<keyword evidence="1" id="KW-1133">Transmembrane helix</keyword>
<feature type="domain" description="PAS" evidence="2">
    <location>
        <begin position="243"/>
        <end position="279"/>
    </location>
</feature>
<dbReference type="CDD" id="cd01948">
    <property type="entry name" value="EAL"/>
    <property type="match status" value="1"/>
</dbReference>
<dbReference type="Gene3D" id="3.30.450.20">
    <property type="entry name" value="PAS domain"/>
    <property type="match status" value="1"/>
</dbReference>
<organism evidence="5 6">
    <name type="scientific">Aquitalea magnusonii</name>
    <dbReference type="NCBI Taxonomy" id="332411"/>
    <lineage>
        <taxon>Bacteria</taxon>
        <taxon>Pseudomonadati</taxon>
        <taxon>Pseudomonadota</taxon>
        <taxon>Betaproteobacteria</taxon>
        <taxon>Neisseriales</taxon>
        <taxon>Chromobacteriaceae</taxon>
        <taxon>Aquitalea</taxon>
    </lineage>
</organism>
<evidence type="ECO:0000313" key="6">
    <source>
        <dbReference type="Proteomes" id="UP000198290"/>
    </source>
</evidence>